<organism evidence="4 5">
    <name type="scientific">Candidatus Stercoripulliclostridium merdipullorum</name>
    <dbReference type="NCBI Taxonomy" id="2840952"/>
    <lineage>
        <taxon>Bacteria</taxon>
        <taxon>Bacillati</taxon>
        <taxon>Bacillota</taxon>
        <taxon>Clostridia</taxon>
        <taxon>Eubacteriales</taxon>
        <taxon>Candidatus Stercoripulliclostridium</taxon>
    </lineage>
</organism>
<protein>
    <submittedName>
        <fullName evidence="4">Transporter substrate-binding domain-containing protein</fullName>
    </submittedName>
</protein>
<sequence>MKKILIALLVVAVAVASCIALIGCKDEEKKDEFIVATNAAFPPFEYKEGNKFVGVDMELAQKIADKLGKTLVVKDMEFDSVILSVASGESHVGMAGMTITDKRKETVDFCNPYYNASQMLIVPENDTTFDGLTTAAQIEEKLKSLSGVTIGVQRGTTGNYYVKGDADWGFDGFANVTCKEYDNGGLAVKDIQNGQCNYVVIDEMPAKQIVETSNIVNSSKKVKVISVPLTEEEYAFAVAKGNTELKNQINSIMEELKKDGTFQAILDKYFAAE</sequence>
<reference evidence="4" key="1">
    <citation type="submission" date="2020-10" db="EMBL/GenBank/DDBJ databases">
        <authorList>
            <person name="Gilroy R."/>
        </authorList>
    </citation>
    <scope>NUCLEOTIDE SEQUENCE</scope>
    <source>
        <strain evidence="4">23406</strain>
    </source>
</reference>
<name>A0A9D1NDX3_9FIRM</name>
<dbReference type="PROSITE" id="PS51257">
    <property type="entry name" value="PROKAR_LIPOPROTEIN"/>
    <property type="match status" value="1"/>
</dbReference>
<reference evidence="4" key="2">
    <citation type="journal article" date="2021" name="PeerJ">
        <title>Extensive microbial diversity within the chicken gut microbiome revealed by metagenomics and culture.</title>
        <authorList>
            <person name="Gilroy R."/>
            <person name="Ravi A."/>
            <person name="Getino M."/>
            <person name="Pursley I."/>
            <person name="Horton D.L."/>
            <person name="Alikhan N.F."/>
            <person name="Baker D."/>
            <person name="Gharbi K."/>
            <person name="Hall N."/>
            <person name="Watson M."/>
            <person name="Adriaenssens E.M."/>
            <person name="Foster-Nyarko E."/>
            <person name="Jarju S."/>
            <person name="Secka A."/>
            <person name="Antonio M."/>
            <person name="Oren A."/>
            <person name="Chaudhuri R.R."/>
            <person name="La Ragione R."/>
            <person name="Hildebrand F."/>
            <person name="Pallen M.J."/>
        </authorList>
    </citation>
    <scope>NUCLEOTIDE SEQUENCE</scope>
    <source>
        <strain evidence="4">23406</strain>
    </source>
</reference>
<evidence type="ECO:0000313" key="4">
    <source>
        <dbReference type="EMBL" id="HIV00796.1"/>
    </source>
</evidence>
<evidence type="ECO:0000313" key="5">
    <source>
        <dbReference type="Proteomes" id="UP000886891"/>
    </source>
</evidence>
<dbReference type="Pfam" id="PF00497">
    <property type="entry name" value="SBP_bac_3"/>
    <property type="match status" value="1"/>
</dbReference>
<dbReference type="EMBL" id="DVOH01000055">
    <property type="protein sequence ID" value="HIV00796.1"/>
    <property type="molecule type" value="Genomic_DNA"/>
</dbReference>
<evidence type="ECO:0000256" key="1">
    <source>
        <dbReference type="ARBA" id="ARBA00022729"/>
    </source>
</evidence>
<dbReference type="Proteomes" id="UP000886891">
    <property type="component" value="Unassembled WGS sequence"/>
</dbReference>
<evidence type="ECO:0000256" key="2">
    <source>
        <dbReference type="SAM" id="SignalP"/>
    </source>
</evidence>
<feature type="domain" description="Solute-binding protein family 3/N-terminal" evidence="3">
    <location>
        <begin position="32"/>
        <end position="273"/>
    </location>
</feature>
<gene>
    <name evidence="4" type="ORF">IAB14_06770</name>
</gene>
<dbReference type="Gene3D" id="3.40.190.10">
    <property type="entry name" value="Periplasmic binding protein-like II"/>
    <property type="match status" value="2"/>
</dbReference>
<accession>A0A9D1NDX3</accession>
<dbReference type="SMART" id="SM00062">
    <property type="entry name" value="PBPb"/>
    <property type="match status" value="1"/>
</dbReference>
<dbReference type="AlphaFoldDB" id="A0A9D1NDX3"/>
<keyword evidence="1 2" id="KW-0732">Signal</keyword>
<evidence type="ECO:0000259" key="3">
    <source>
        <dbReference type="SMART" id="SM00062"/>
    </source>
</evidence>
<dbReference type="PANTHER" id="PTHR35936">
    <property type="entry name" value="MEMBRANE-BOUND LYTIC MUREIN TRANSGLYCOSYLASE F"/>
    <property type="match status" value="1"/>
</dbReference>
<dbReference type="InterPro" id="IPR001638">
    <property type="entry name" value="Solute-binding_3/MltF_N"/>
</dbReference>
<dbReference type="SUPFAM" id="SSF53850">
    <property type="entry name" value="Periplasmic binding protein-like II"/>
    <property type="match status" value="1"/>
</dbReference>
<feature type="chain" id="PRO_5038736330" evidence="2">
    <location>
        <begin position="23"/>
        <end position="273"/>
    </location>
</feature>
<comment type="caution">
    <text evidence="4">The sequence shown here is derived from an EMBL/GenBank/DDBJ whole genome shotgun (WGS) entry which is preliminary data.</text>
</comment>
<dbReference type="PANTHER" id="PTHR35936:SF17">
    <property type="entry name" value="ARGININE-BINDING EXTRACELLULAR PROTEIN ARTP"/>
    <property type="match status" value="1"/>
</dbReference>
<feature type="signal peptide" evidence="2">
    <location>
        <begin position="1"/>
        <end position="22"/>
    </location>
</feature>
<proteinExistence type="predicted"/>